<feature type="domain" description="Transcription regulator PadR N-terminal" evidence="1">
    <location>
        <begin position="14"/>
        <end position="80"/>
    </location>
</feature>
<dbReference type="SUPFAM" id="SSF46785">
    <property type="entry name" value="Winged helix' DNA-binding domain"/>
    <property type="match status" value="1"/>
</dbReference>
<name>A0ABP3URT3_9CLOT</name>
<dbReference type="InterPro" id="IPR052509">
    <property type="entry name" value="Metal_resp_DNA-bind_regulator"/>
</dbReference>
<proteinExistence type="predicted"/>
<dbReference type="PANTHER" id="PTHR33169:SF24">
    <property type="entry name" value="TRANSCRIPTIONAL REGULATOR, PADR FAMILY"/>
    <property type="match status" value="1"/>
</dbReference>
<dbReference type="PANTHER" id="PTHR33169">
    <property type="entry name" value="PADR-FAMILY TRANSCRIPTIONAL REGULATOR"/>
    <property type="match status" value="1"/>
</dbReference>
<gene>
    <name evidence="2" type="ORF">GCM10008906_16220</name>
</gene>
<accession>A0ABP3URT3</accession>
<dbReference type="InterPro" id="IPR036390">
    <property type="entry name" value="WH_DNA-bd_sf"/>
</dbReference>
<protein>
    <submittedName>
        <fullName evidence="2">PadR family transcriptional regulator</fullName>
    </submittedName>
</protein>
<dbReference type="InterPro" id="IPR011991">
    <property type="entry name" value="ArsR-like_HTH"/>
</dbReference>
<sequence length="113" mass="13218">MNTQLKKGVLELCVLATVSFKESYGYELVTEISKNIEISDGTIYPILRRLTKEGYFETYLKESKEGPPRKYYKLTEEGYNKKEQLKKEWKEFVINVNNVIDKEGILQIESPDD</sequence>
<reference evidence="3" key="1">
    <citation type="journal article" date="2019" name="Int. J. Syst. Evol. Microbiol.">
        <title>The Global Catalogue of Microorganisms (GCM) 10K type strain sequencing project: providing services to taxonomists for standard genome sequencing and annotation.</title>
        <authorList>
            <consortium name="The Broad Institute Genomics Platform"/>
            <consortium name="The Broad Institute Genome Sequencing Center for Infectious Disease"/>
            <person name="Wu L."/>
            <person name="Ma J."/>
        </authorList>
    </citation>
    <scope>NUCLEOTIDE SEQUENCE [LARGE SCALE GENOMIC DNA]</scope>
    <source>
        <strain evidence="3">JCM 1407</strain>
    </source>
</reference>
<dbReference type="InterPro" id="IPR036388">
    <property type="entry name" value="WH-like_DNA-bd_sf"/>
</dbReference>
<dbReference type="Gene3D" id="1.10.10.10">
    <property type="entry name" value="Winged helix-like DNA-binding domain superfamily/Winged helix DNA-binding domain"/>
    <property type="match status" value="1"/>
</dbReference>
<dbReference type="RefSeq" id="WP_343760610.1">
    <property type="nucleotide sequence ID" value="NZ_BAAACG010000008.1"/>
</dbReference>
<dbReference type="Pfam" id="PF03551">
    <property type="entry name" value="PadR"/>
    <property type="match status" value="1"/>
</dbReference>
<evidence type="ECO:0000259" key="1">
    <source>
        <dbReference type="Pfam" id="PF03551"/>
    </source>
</evidence>
<dbReference type="Proteomes" id="UP001501510">
    <property type="component" value="Unassembled WGS sequence"/>
</dbReference>
<organism evidence="2 3">
    <name type="scientific">Clostridium oceanicum</name>
    <dbReference type="NCBI Taxonomy" id="1543"/>
    <lineage>
        <taxon>Bacteria</taxon>
        <taxon>Bacillati</taxon>
        <taxon>Bacillota</taxon>
        <taxon>Clostridia</taxon>
        <taxon>Eubacteriales</taxon>
        <taxon>Clostridiaceae</taxon>
        <taxon>Clostridium</taxon>
    </lineage>
</organism>
<dbReference type="EMBL" id="BAAACG010000008">
    <property type="protein sequence ID" value="GAA0738620.1"/>
    <property type="molecule type" value="Genomic_DNA"/>
</dbReference>
<comment type="caution">
    <text evidence="2">The sequence shown here is derived from an EMBL/GenBank/DDBJ whole genome shotgun (WGS) entry which is preliminary data.</text>
</comment>
<evidence type="ECO:0000313" key="2">
    <source>
        <dbReference type="EMBL" id="GAA0738620.1"/>
    </source>
</evidence>
<evidence type="ECO:0000313" key="3">
    <source>
        <dbReference type="Proteomes" id="UP001501510"/>
    </source>
</evidence>
<dbReference type="CDD" id="cd00090">
    <property type="entry name" value="HTH_ARSR"/>
    <property type="match status" value="1"/>
</dbReference>
<dbReference type="InterPro" id="IPR005149">
    <property type="entry name" value="Tscrpt_reg_PadR_N"/>
</dbReference>
<keyword evidence="3" id="KW-1185">Reference proteome</keyword>